<proteinExistence type="predicted"/>
<organism evidence="1 2">
    <name type="scientific">Winogradskyella sediminis</name>
    <dbReference type="NCBI Taxonomy" id="1382466"/>
    <lineage>
        <taxon>Bacteria</taxon>
        <taxon>Pseudomonadati</taxon>
        <taxon>Bacteroidota</taxon>
        <taxon>Flavobacteriia</taxon>
        <taxon>Flavobacteriales</taxon>
        <taxon>Flavobacteriaceae</taxon>
        <taxon>Winogradskyella</taxon>
    </lineage>
</organism>
<dbReference type="AlphaFoldDB" id="A0A1H1PIH2"/>
<dbReference type="PROSITE" id="PS51257">
    <property type="entry name" value="PROKAR_LIPOPROTEIN"/>
    <property type="match status" value="1"/>
</dbReference>
<accession>A0A1H1PIH2</accession>
<evidence type="ECO:0000313" key="2">
    <source>
        <dbReference type="Proteomes" id="UP000198963"/>
    </source>
</evidence>
<name>A0A1H1PIH2_9FLAO</name>
<dbReference type="Proteomes" id="UP000198963">
    <property type="component" value="Chromosome I"/>
</dbReference>
<protein>
    <submittedName>
        <fullName evidence="1">Uncharacterized protein</fullName>
    </submittedName>
</protein>
<keyword evidence="2" id="KW-1185">Reference proteome</keyword>
<dbReference type="STRING" id="1249933.SAMN04489797_0884"/>
<sequence length="227" mass="26154">MKTLYISLICLLLMVSCKSDTSKTPISETVKELSITEKIANAHGFKNWKNVSEVKFTFQVDRDTIKGKGRSWTWFPKEDKIKMKTDETTVEYIRNQMDSTHVKADQAFINDKYWLLVPFQLVLDNSATISEPVIINAPISKTQLNMLTIAYPNEGGYTPGDAYDIYYDNDFIIKEWVFRKGNSKEPSLTTTFENHKDYNGIKIATDHKKADGNWNLNFTDVRITLDK</sequence>
<dbReference type="RefSeq" id="WP_092444640.1">
    <property type="nucleotide sequence ID" value="NZ_LT629774.1"/>
</dbReference>
<reference evidence="1 2" key="1">
    <citation type="submission" date="2016-10" db="EMBL/GenBank/DDBJ databases">
        <authorList>
            <person name="Varghese N."/>
            <person name="Submissions S."/>
        </authorList>
    </citation>
    <scope>NUCLEOTIDE SEQUENCE [LARGE SCALE GENOMIC DNA]</scope>
    <source>
        <strain evidence="1 2">RHA_55</strain>
    </source>
</reference>
<evidence type="ECO:0000313" key="1">
    <source>
        <dbReference type="EMBL" id="SDS10870.1"/>
    </source>
</evidence>
<dbReference type="EMBL" id="LT629774">
    <property type="protein sequence ID" value="SDS10870.1"/>
    <property type="molecule type" value="Genomic_DNA"/>
</dbReference>
<gene>
    <name evidence="1" type="ORF">SAMN04489797_0884</name>
</gene>